<dbReference type="InterPro" id="IPR036186">
    <property type="entry name" value="Serpin_sf"/>
</dbReference>
<dbReference type="SMART" id="SM00093">
    <property type="entry name" value="SERPIN"/>
    <property type="match status" value="1"/>
</dbReference>
<dbReference type="EMBL" id="BAFO02000021">
    <property type="protein sequence ID" value="GAD84100.1"/>
    <property type="molecule type" value="Genomic_DNA"/>
</dbReference>
<dbReference type="PANTHER" id="PTHR11461:SF211">
    <property type="entry name" value="GH10112P-RELATED"/>
    <property type="match status" value="1"/>
</dbReference>
<dbReference type="Pfam" id="PF00079">
    <property type="entry name" value="Serpin"/>
    <property type="match status" value="1"/>
</dbReference>
<dbReference type="AlphaFoldDB" id="U5E9Q4"/>
<dbReference type="InterPro" id="IPR042178">
    <property type="entry name" value="Serpin_sf_1"/>
</dbReference>
<dbReference type="eggNOG" id="COG4826">
    <property type="taxonomic scope" value="Bacteria"/>
</dbReference>
<comment type="similarity">
    <text evidence="1">Belongs to the serpin family.</text>
</comment>
<keyword evidence="4" id="KW-1185">Reference proteome</keyword>
<proteinExistence type="inferred from homology"/>
<gene>
    <name evidence="3" type="ORF">NCAST_21_00490</name>
</gene>
<evidence type="ECO:0000256" key="1">
    <source>
        <dbReference type="RuleBase" id="RU000411"/>
    </source>
</evidence>
<evidence type="ECO:0000313" key="3">
    <source>
        <dbReference type="EMBL" id="GAD84100.1"/>
    </source>
</evidence>
<name>U5E9Q4_NOCAS</name>
<accession>U5E9Q4</accession>
<evidence type="ECO:0000259" key="2">
    <source>
        <dbReference type="SMART" id="SM00093"/>
    </source>
</evidence>
<dbReference type="OrthoDB" id="4847668at2"/>
<comment type="caution">
    <text evidence="3">The sequence shown here is derived from an EMBL/GenBank/DDBJ whole genome shotgun (WGS) entry which is preliminary data.</text>
</comment>
<reference evidence="3 4" key="1">
    <citation type="journal article" date="2014" name="BMC Genomics">
        <title>Genome based analysis of type-I polyketide synthase and nonribosomal peptide synthetase gene clusters in seven strains of five representative Nocardia species.</title>
        <authorList>
            <person name="Komaki H."/>
            <person name="Ichikawa N."/>
            <person name="Hosoyama A."/>
            <person name="Takahashi-Nakaguchi A."/>
            <person name="Matsuzawa T."/>
            <person name="Suzuki K."/>
            <person name="Fujita N."/>
            <person name="Gonoi T."/>
        </authorList>
    </citation>
    <scope>NUCLEOTIDE SEQUENCE [LARGE SCALE GENOMIC DNA]</scope>
    <source>
        <strain evidence="3 4">NBRC 15531</strain>
    </source>
</reference>
<dbReference type="GO" id="GO:0005615">
    <property type="term" value="C:extracellular space"/>
    <property type="evidence" value="ECO:0007669"/>
    <property type="project" value="InterPro"/>
</dbReference>
<sequence length="397" mass="41241">MGSRLALPVRSSNALTARWTTTFADDDAVVSGAGLWPLLAILAGAAHGPAREELAAAVGVSAGTAHAAGLELLRVFDSSPAVAAAIGAWIRPGMTFRDGWVRTMPPGSTGTLTDQTALDDWAREHTGGLIEKFPVPVGPSTLFALASALVARTRWVTPFTEVTYAPETGPWQGHQGPGLCRRTHPDGSVAVLGDAVTRVIVTGTDDLDVHLLIGADPNSALAAGLAALDDAIPVRTDLPVDTTAPGLTVTRRKTRGVGDSIEVQLPPFEVNDDHDLTQHASLFGLVTALGSSSGHFPGLSDQPLAVSDARQRVLARFDAAGFEAAAVTAISLRAGSAPVEQWSTITSVTVERPFGFLAVHRRSGLVLVAGQVTRPATGWVRSAGADPAPGRFPGRPR</sequence>
<dbReference type="Gene3D" id="3.30.497.10">
    <property type="entry name" value="Antithrombin, subunit I, domain 2"/>
    <property type="match status" value="2"/>
</dbReference>
<dbReference type="SUPFAM" id="SSF56574">
    <property type="entry name" value="Serpins"/>
    <property type="match status" value="2"/>
</dbReference>
<dbReference type="PANTHER" id="PTHR11461">
    <property type="entry name" value="SERINE PROTEASE INHIBITOR, SERPIN"/>
    <property type="match status" value="1"/>
</dbReference>
<feature type="domain" description="Serpin" evidence="2">
    <location>
        <begin position="9"/>
        <end position="375"/>
    </location>
</feature>
<dbReference type="STRING" id="1824.SAMN05444423_108197"/>
<dbReference type="Proteomes" id="UP000017048">
    <property type="component" value="Unassembled WGS sequence"/>
</dbReference>
<dbReference type="InterPro" id="IPR000215">
    <property type="entry name" value="Serpin_fam"/>
</dbReference>
<dbReference type="GO" id="GO:0004867">
    <property type="term" value="F:serine-type endopeptidase inhibitor activity"/>
    <property type="evidence" value="ECO:0007669"/>
    <property type="project" value="InterPro"/>
</dbReference>
<organism evidence="3 4">
    <name type="scientific">Nocardia asteroides NBRC 15531</name>
    <dbReference type="NCBI Taxonomy" id="1110697"/>
    <lineage>
        <taxon>Bacteria</taxon>
        <taxon>Bacillati</taxon>
        <taxon>Actinomycetota</taxon>
        <taxon>Actinomycetes</taxon>
        <taxon>Mycobacteriales</taxon>
        <taxon>Nocardiaceae</taxon>
        <taxon>Nocardia</taxon>
    </lineage>
</organism>
<evidence type="ECO:0000313" key="4">
    <source>
        <dbReference type="Proteomes" id="UP000017048"/>
    </source>
</evidence>
<protein>
    <recommendedName>
        <fullName evidence="2">Serpin domain-containing protein</fullName>
    </recommendedName>
</protein>
<dbReference type="InterPro" id="IPR023796">
    <property type="entry name" value="Serpin_dom"/>
</dbReference>